<proteinExistence type="predicted"/>
<feature type="compositionally biased region" description="Gly residues" evidence="1">
    <location>
        <begin position="191"/>
        <end position="207"/>
    </location>
</feature>
<dbReference type="STRING" id="38300.SPRI_2750"/>
<feature type="compositionally biased region" description="Low complexity" evidence="1">
    <location>
        <begin position="58"/>
        <end position="69"/>
    </location>
</feature>
<dbReference type="GeneID" id="97236214"/>
<feature type="compositionally biased region" description="Gly residues" evidence="1">
    <location>
        <begin position="237"/>
        <end position="251"/>
    </location>
</feature>
<feature type="region of interest" description="Disordered" evidence="1">
    <location>
        <begin position="1"/>
        <end position="416"/>
    </location>
</feature>
<accession>A0A0M5J156</accession>
<dbReference type="RefSeq" id="WP_053556964.1">
    <property type="nucleotide sequence ID" value="NZ_CP011340.1"/>
</dbReference>
<feature type="compositionally biased region" description="Low complexity" evidence="1">
    <location>
        <begin position="208"/>
        <end position="236"/>
    </location>
</feature>
<sequence>MSRETDSSSSGPQGRGGAAYPSGTPPYGSRQYPSLHPQDAPDEAAEAPEQQPEEPRTETTLTTRIRINIPGSRPIPPVVMRTPMSDVDARPASGGSGTSAGSRASGGPGAPGGSGGAGTAERESERTGSTPRPGAARETAGPAGPATEEKPATSDWFAPRKPAAGATPAAGTPTPGAAAPTSPAGPPAPGGPAGNGGAGASGAGGAGSAPRSGLAALAEQAGAPGAPSGPSAPRPGASGGGPGAPGQGNGFAPGRNTPPLGVRPPGAPDRDGGPMGPTSGPVTGSMPLGQRPGAPVPGINTPRMSDDTAVLTPQKPAPEGDGGHGHVSGDTLTSGIPVVPGGGHRSPFPPPGGLQTGPGTGPNPILSRPGPQAGDGDFSVPEFPAGPGGSGGPVVPGPSAEPAARPAPRPAPAKKGRSKLVLVGAGVVGLLGIAYGAGLLLNHSDVPKSTTVLGVDIGGGTRDEAVNKLDATLGERAKAPLQLSVGGKKAELHPDKAGLSLDSQATVRAAAGSDYNPVSVIGSLFGGERVAEPVIVVDEEKLSVALADLAGTAGSSSDGTIRFEPNKAVAVPGKPGETLDVGRSMISVKDAYRAQVQTGQPDLVELPVATRQPTITQAELDRAMKEFAEPAMSGLITIKAGGKSIQFGPAKSLPKILSMKPIDGRLVEVYDKKAIEQLLEGVFDGIMITKGDGKKHEVSADDVAQAMGPALRGKTPAERTAVIELDPS</sequence>
<evidence type="ECO:0000313" key="3">
    <source>
        <dbReference type="Proteomes" id="UP000060513"/>
    </source>
</evidence>
<feature type="compositionally biased region" description="Low complexity" evidence="1">
    <location>
        <begin position="159"/>
        <end position="182"/>
    </location>
</feature>
<protein>
    <submittedName>
        <fullName evidence="2">Putative membrane protein</fullName>
    </submittedName>
</protein>
<dbReference type="PATRIC" id="fig|38300.4.peg.2900"/>
<reference evidence="2 3" key="1">
    <citation type="submission" date="2015-08" db="EMBL/GenBank/DDBJ databases">
        <title>Genome sequence of the pristinamycin over-producing bacterium Streptomyces pristinaespiralis HCCB10218.</title>
        <authorList>
            <person name="Tian J."/>
            <person name="Yang J."/>
            <person name="Li L."/>
            <person name="Ruan L."/>
            <person name="Wei W."/>
            <person name="Zheng G."/>
            <person name="Wei Z."/>
            <person name="Yang S."/>
            <person name="Ge M."/>
            <person name="Jiang W."/>
            <person name="Lu Y."/>
        </authorList>
    </citation>
    <scope>NUCLEOTIDE SEQUENCE [LARGE SCALE GENOMIC DNA]</scope>
    <source>
        <strain evidence="2 3">HCCB 10218</strain>
    </source>
</reference>
<evidence type="ECO:0000313" key="2">
    <source>
        <dbReference type="EMBL" id="ALC21056.1"/>
    </source>
</evidence>
<organism evidence="2">
    <name type="scientific">Streptomyces pristinaespiralis</name>
    <dbReference type="NCBI Taxonomy" id="38300"/>
    <lineage>
        <taxon>Bacteria</taxon>
        <taxon>Bacillati</taxon>
        <taxon>Actinomycetota</taxon>
        <taxon>Actinomycetes</taxon>
        <taxon>Kitasatosporales</taxon>
        <taxon>Streptomycetaceae</taxon>
        <taxon>Streptomyces</taxon>
    </lineage>
</organism>
<dbReference type="Proteomes" id="UP000060513">
    <property type="component" value="Chromosome"/>
</dbReference>
<dbReference type="AlphaFoldDB" id="A0A0M5J156"/>
<name>A0A0M5J156_STRPR</name>
<dbReference type="EMBL" id="CP011340">
    <property type="protein sequence ID" value="ALC21056.1"/>
    <property type="molecule type" value="Genomic_DNA"/>
</dbReference>
<feature type="compositionally biased region" description="Gly residues" evidence="1">
    <location>
        <begin position="94"/>
        <end position="118"/>
    </location>
</feature>
<gene>
    <name evidence="2" type="ORF">SPRI_2750</name>
</gene>
<dbReference type="KEGG" id="spri:SPRI_2750"/>
<evidence type="ECO:0000256" key="1">
    <source>
        <dbReference type="SAM" id="MobiDB-lite"/>
    </source>
</evidence>